<dbReference type="InterPro" id="IPR015422">
    <property type="entry name" value="PyrdxlP-dep_Trfase_small"/>
</dbReference>
<accession>A0A7M3SW18</accession>
<dbReference type="GO" id="GO:0009102">
    <property type="term" value="P:biotin biosynthetic process"/>
    <property type="evidence" value="ECO:0007669"/>
    <property type="project" value="TreeGrafter"/>
</dbReference>
<dbReference type="Gene3D" id="3.90.1150.10">
    <property type="entry name" value="Aspartate Aminotransferase, domain 1"/>
    <property type="match status" value="1"/>
</dbReference>
<dbReference type="PANTHER" id="PTHR13693:SF100">
    <property type="entry name" value="8-AMINO-7-OXONONANOATE SYNTHASE"/>
    <property type="match status" value="1"/>
</dbReference>
<dbReference type="AlphaFoldDB" id="A0A7M3SW18"/>
<dbReference type="GO" id="GO:0008483">
    <property type="term" value="F:transaminase activity"/>
    <property type="evidence" value="ECO:0007669"/>
    <property type="project" value="UniProtKB-KW"/>
</dbReference>
<dbReference type="Gene3D" id="3.40.640.10">
    <property type="entry name" value="Type I PLP-dependent aspartate aminotransferase-like (Major domain)"/>
    <property type="match status" value="1"/>
</dbReference>
<evidence type="ECO:0000256" key="5">
    <source>
        <dbReference type="ARBA" id="ARBA00047715"/>
    </source>
</evidence>
<dbReference type="GO" id="GO:0016705">
    <property type="term" value="F:oxidoreductase activity, acting on paired donors, with incorporation or reduction of molecular oxygen"/>
    <property type="evidence" value="ECO:0007669"/>
    <property type="project" value="InterPro"/>
</dbReference>
<dbReference type="Gene3D" id="1.10.630.10">
    <property type="entry name" value="Cytochrome P450"/>
    <property type="match status" value="1"/>
</dbReference>
<dbReference type="GO" id="GO:0005506">
    <property type="term" value="F:iron ion binding"/>
    <property type="evidence" value="ECO:0007669"/>
    <property type="project" value="InterPro"/>
</dbReference>
<keyword evidence="3 7" id="KW-0808">Transferase</keyword>
<dbReference type="GO" id="GO:0004497">
    <property type="term" value="F:monooxygenase activity"/>
    <property type="evidence" value="ECO:0007669"/>
    <property type="project" value="InterPro"/>
</dbReference>
<organism evidence="7 8">
    <name type="scientific">Rothia koreensis</name>
    <dbReference type="NCBI Taxonomy" id="592378"/>
    <lineage>
        <taxon>Bacteria</taxon>
        <taxon>Bacillati</taxon>
        <taxon>Actinomycetota</taxon>
        <taxon>Actinomycetes</taxon>
        <taxon>Micrococcales</taxon>
        <taxon>Micrococcaceae</taxon>
        <taxon>Rothia</taxon>
    </lineage>
</organism>
<evidence type="ECO:0000256" key="2">
    <source>
        <dbReference type="ARBA" id="ARBA00013187"/>
    </source>
</evidence>
<evidence type="ECO:0000313" key="7">
    <source>
        <dbReference type="EMBL" id="MUN55983.1"/>
    </source>
</evidence>
<dbReference type="Pfam" id="PF00155">
    <property type="entry name" value="Aminotran_1_2"/>
    <property type="match status" value="1"/>
</dbReference>
<dbReference type="InterPro" id="IPR015424">
    <property type="entry name" value="PyrdxlP-dep_Trfase"/>
</dbReference>
<dbReference type="InterPro" id="IPR015421">
    <property type="entry name" value="PyrdxlP-dep_Trfase_major"/>
</dbReference>
<dbReference type="InterPro" id="IPR050087">
    <property type="entry name" value="AON_synthase_class-II"/>
</dbReference>
<sequence length="765" mass="82617">MSADWTAWAENRHRVRNRRALVRTAEPPPPPRATALAIDFRTNDYLGLGARGLPSRRTSAPAGAGSSRVVAGTHPEHRTVEAELAQLAGAQDALVFSSGYLANLGIIGALDAPGTTLLMDDHVHASLRDAARAAASHHEFFPHQDLAKLEHRLEHTGRARPGGRIAVIVESVYSVVGDATDLDALARLCATHHALLVVDEAHSFATVPQGTLARTHDLWNHERDARAPIIVTASLSKALAAQGGVILFGGPAHQAALWRDHVVNTARPFIYDTGLSPLVAEAALEACTAARGENLAAALEERRRRALSIIGRRPAVERVLEGGAGPILSLRMPSPGSALAAARELDEAGIRVAVFRPPSVPDNISRLRLSVHADHRPDQLVLALEQVASAVERAWGATAKCPFAHGDARPDDHRHRQILVEDPAAVRQVMGDPESYVPDNALTTNVPLVPAARRILATVGFQLPPVLASATGELHRKVRRITTPYFSATTVRRRLPDIRGICRDSIRELEAELESGPVDLSRTIAFSVPARSLQLLSGMPAPEPSVLQRWSADSLELFWGWPERSRQVGLARSAADFYAWLSNEVKESRGEENLFADLLAAGIDLERVVSLGYFLVIAGQETTRMLISTALYRALEDRSLWSALGNPQSGPGTANELIRQTLRANSSVPTWRRQSAVSVDNPGLRADPGDHLLLRLSGEALPDHRLAFGHGIHRCLGAALAEQEASLVVHDVARSMPGLRPSGALPSWLTLLSFQAPQHVIVENP</sequence>
<dbReference type="GO" id="GO:0008710">
    <property type="term" value="F:8-amino-7-oxononanoate synthase activity"/>
    <property type="evidence" value="ECO:0007669"/>
    <property type="project" value="UniProtKB-EC"/>
</dbReference>
<dbReference type="PANTHER" id="PTHR13693">
    <property type="entry name" value="CLASS II AMINOTRANSFERASE/8-AMINO-7-OXONONANOATE SYNTHASE"/>
    <property type="match status" value="1"/>
</dbReference>
<dbReference type="RefSeq" id="WP_129315856.1">
    <property type="nucleotide sequence ID" value="NZ_NOIQ01000013.1"/>
</dbReference>
<comment type="cofactor">
    <cofactor evidence="1">
        <name>pyridoxal 5'-phosphate</name>
        <dbReference type="ChEBI" id="CHEBI:597326"/>
    </cofactor>
</comment>
<feature type="domain" description="Aminotransferase class I/classII large" evidence="6">
    <location>
        <begin position="38"/>
        <end position="385"/>
    </location>
</feature>
<comment type="caution">
    <text evidence="7">The sequence shown here is derived from an EMBL/GenBank/DDBJ whole genome shotgun (WGS) entry which is preliminary data.</text>
</comment>
<keyword evidence="7" id="KW-0032">Aminotransferase</keyword>
<dbReference type="GO" id="GO:0030170">
    <property type="term" value="F:pyridoxal phosphate binding"/>
    <property type="evidence" value="ECO:0007669"/>
    <property type="project" value="InterPro"/>
</dbReference>
<evidence type="ECO:0000313" key="8">
    <source>
        <dbReference type="Proteomes" id="UP000462152"/>
    </source>
</evidence>
<proteinExistence type="predicted"/>
<name>A0A7M3SW18_9MICC</name>
<dbReference type="InterPro" id="IPR017972">
    <property type="entry name" value="Cyt_P450_CS"/>
</dbReference>
<dbReference type="SUPFAM" id="SSF48264">
    <property type="entry name" value="Cytochrome P450"/>
    <property type="match status" value="1"/>
</dbReference>
<dbReference type="EMBL" id="WOGT01000011">
    <property type="protein sequence ID" value="MUN55983.1"/>
    <property type="molecule type" value="Genomic_DNA"/>
</dbReference>
<evidence type="ECO:0000256" key="4">
    <source>
        <dbReference type="ARBA" id="ARBA00022898"/>
    </source>
</evidence>
<evidence type="ECO:0000256" key="3">
    <source>
        <dbReference type="ARBA" id="ARBA00022679"/>
    </source>
</evidence>
<dbReference type="GO" id="GO:0020037">
    <property type="term" value="F:heme binding"/>
    <property type="evidence" value="ECO:0007669"/>
    <property type="project" value="InterPro"/>
</dbReference>
<keyword evidence="4" id="KW-0663">Pyridoxal phosphate</keyword>
<keyword evidence="8" id="KW-1185">Reference proteome</keyword>
<dbReference type="SUPFAM" id="SSF53383">
    <property type="entry name" value="PLP-dependent transferases"/>
    <property type="match status" value="1"/>
</dbReference>
<gene>
    <name evidence="7" type="ORF">GMA10_12315</name>
</gene>
<comment type="catalytic activity">
    <reaction evidence="5">
        <text>6-carboxyhexanoyl-[ACP] + L-alanine + H(+) = (8S)-8-amino-7-oxononanoate + holo-[ACP] + CO2</text>
        <dbReference type="Rhea" id="RHEA:42288"/>
        <dbReference type="Rhea" id="RHEA-COMP:9685"/>
        <dbReference type="Rhea" id="RHEA-COMP:9955"/>
        <dbReference type="ChEBI" id="CHEBI:15378"/>
        <dbReference type="ChEBI" id="CHEBI:16526"/>
        <dbReference type="ChEBI" id="CHEBI:57972"/>
        <dbReference type="ChEBI" id="CHEBI:64479"/>
        <dbReference type="ChEBI" id="CHEBI:78846"/>
        <dbReference type="ChEBI" id="CHEBI:149468"/>
        <dbReference type="EC" id="2.3.1.47"/>
    </reaction>
</comment>
<dbReference type="Proteomes" id="UP000462152">
    <property type="component" value="Unassembled WGS sequence"/>
</dbReference>
<protein>
    <recommendedName>
        <fullName evidence="2">8-amino-7-oxononanoate synthase</fullName>
        <ecNumber evidence="2">2.3.1.47</ecNumber>
    </recommendedName>
</protein>
<dbReference type="PROSITE" id="PS00086">
    <property type="entry name" value="CYTOCHROME_P450"/>
    <property type="match status" value="1"/>
</dbReference>
<reference evidence="7 8" key="1">
    <citation type="submission" date="2019-12" db="EMBL/GenBank/DDBJ databases">
        <authorList>
            <person name="Li J."/>
            <person name="Shi Y."/>
            <person name="Xu G."/>
            <person name="Xiao D."/>
            <person name="Ran X."/>
        </authorList>
    </citation>
    <scope>NUCLEOTIDE SEQUENCE [LARGE SCALE GENOMIC DNA]</scope>
    <source>
        <strain evidence="7 8">JCM 15915</strain>
    </source>
</reference>
<dbReference type="EC" id="2.3.1.47" evidence="2"/>
<evidence type="ECO:0000256" key="1">
    <source>
        <dbReference type="ARBA" id="ARBA00001933"/>
    </source>
</evidence>
<evidence type="ECO:0000259" key="6">
    <source>
        <dbReference type="Pfam" id="PF00155"/>
    </source>
</evidence>
<dbReference type="InterPro" id="IPR004839">
    <property type="entry name" value="Aminotransferase_I/II_large"/>
</dbReference>
<dbReference type="InterPro" id="IPR036396">
    <property type="entry name" value="Cyt_P450_sf"/>
</dbReference>